<organism evidence="5 6">
    <name type="scientific">Streptomyces silvensis</name>
    <dbReference type="NCBI Taxonomy" id="1765722"/>
    <lineage>
        <taxon>Bacteria</taxon>
        <taxon>Bacillati</taxon>
        <taxon>Actinomycetota</taxon>
        <taxon>Actinomycetes</taxon>
        <taxon>Kitasatosporales</taxon>
        <taxon>Streptomycetaceae</taxon>
        <taxon>Streptomyces</taxon>
    </lineage>
</organism>
<accession>A0A0W7XBJ1</accession>
<reference evidence="5 6" key="1">
    <citation type="submission" date="2015-12" db="EMBL/GenBank/DDBJ databases">
        <title>Draft genome sequence of Streptomyces silvensis ATCC 53525, a producer of novel hormone antagonists.</title>
        <authorList>
            <person name="Johnston C.W."/>
            <person name="Li Y."/>
            <person name="Magarvey N.A."/>
        </authorList>
    </citation>
    <scope>NUCLEOTIDE SEQUENCE [LARGE SCALE GENOMIC DNA]</scope>
    <source>
        <strain evidence="5 6">ATCC 53525</strain>
    </source>
</reference>
<keyword evidence="2" id="KW-0442">Lipid degradation</keyword>
<evidence type="ECO:0000313" key="5">
    <source>
        <dbReference type="EMBL" id="KUF20341.1"/>
    </source>
</evidence>
<dbReference type="PANTHER" id="PTHR10272:SF0">
    <property type="entry name" value="PLATELET-ACTIVATING FACTOR ACETYLHYDROLASE"/>
    <property type="match status" value="1"/>
</dbReference>
<gene>
    <name evidence="5" type="ORF">AT728_40390</name>
</gene>
<dbReference type="STRING" id="1765722.AT728_40390"/>
<dbReference type="Proteomes" id="UP000054804">
    <property type="component" value="Unassembled WGS sequence"/>
</dbReference>
<evidence type="ECO:0008006" key="7">
    <source>
        <dbReference type="Google" id="ProtNLM"/>
    </source>
</evidence>
<evidence type="ECO:0000256" key="2">
    <source>
        <dbReference type="ARBA" id="ARBA00022963"/>
    </source>
</evidence>
<evidence type="ECO:0000313" key="6">
    <source>
        <dbReference type="Proteomes" id="UP000054804"/>
    </source>
</evidence>
<dbReference type="Gene3D" id="3.40.50.1820">
    <property type="entry name" value="alpha/beta hydrolase"/>
    <property type="match status" value="1"/>
</dbReference>
<feature type="region of interest" description="Disordered" evidence="4">
    <location>
        <begin position="40"/>
        <end position="61"/>
    </location>
</feature>
<dbReference type="EMBL" id="LOCL01000012">
    <property type="protein sequence ID" value="KUF20341.1"/>
    <property type="molecule type" value="Genomic_DNA"/>
</dbReference>
<evidence type="ECO:0000256" key="1">
    <source>
        <dbReference type="ARBA" id="ARBA00022801"/>
    </source>
</evidence>
<keyword evidence="3" id="KW-0443">Lipid metabolism</keyword>
<protein>
    <recommendedName>
        <fullName evidence="7">Acetylhydrolase</fullName>
    </recommendedName>
</protein>
<dbReference type="SUPFAM" id="SSF53474">
    <property type="entry name" value="alpha/beta-Hydrolases"/>
    <property type="match status" value="1"/>
</dbReference>
<dbReference type="InterPro" id="IPR029058">
    <property type="entry name" value="AB_hydrolase_fold"/>
</dbReference>
<evidence type="ECO:0000256" key="4">
    <source>
        <dbReference type="SAM" id="MobiDB-lite"/>
    </source>
</evidence>
<evidence type="ECO:0000256" key="3">
    <source>
        <dbReference type="ARBA" id="ARBA00023098"/>
    </source>
</evidence>
<dbReference type="AlphaFoldDB" id="A0A0W7XBJ1"/>
<keyword evidence="6" id="KW-1185">Reference proteome</keyword>
<dbReference type="RefSeq" id="WP_058845557.1">
    <property type="nucleotide sequence ID" value="NZ_LOCL01000012.1"/>
</dbReference>
<comment type="caution">
    <text evidence="5">The sequence shown here is derived from an EMBL/GenBank/DDBJ whole genome shotgun (WGS) entry which is preliminary data.</text>
</comment>
<dbReference type="GO" id="GO:0016042">
    <property type="term" value="P:lipid catabolic process"/>
    <property type="evidence" value="ECO:0007669"/>
    <property type="project" value="UniProtKB-KW"/>
</dbReference>
<dbReference type="GO" id="GO:0003847">
    <property type="term" value="F:1-alkyl-2-acetylglycerophosphocholine esterase activity"/>
    <property type="evidence" value="ECO:0007669"/>
    <property type="project" value="TreeGrafter"/>
</dbReference>
<dbReference type="Pfam" id="PF03403">
    <property type="entry name" value="PAF-AH_p_II"/>
    <property type="match status" value="1"/>
</dbReference>
<dbReference type="PROSITE" id="PS51318">
    <property type="entry name" value="TAT"/>
    <property type="match status" value="1"/>
</dbReference>
<proteinExistence type="predicted"/>
<dbReference type="InterPro" id="IPR006311">
    <property type="entry name" value="TAT_signal"/>
</dbReference>
<keyword evidence="1" id="KW-0378">Hydrolase</keyword>
<name>A0A0W7XBJ1_9ACTN</name>
<sequence length="406" mass="43386">MTDEPSGKLPRRSILRASVWGATAVAAGATAGLGATRAAASPAGAPATPAEDPVALPAPTGPYAVGTRTCHLVDDRRDDPFAPTTTPRELMVQVWYATAATRGERARYLTPGLEPVVEQRFELPPGSLARVRTGAWWNAPVHPRLRDAPVVFFGPGRQDPAATGTTFAQDLASHGYVVIAVNHTYDGPAEFPDGRVIPQNPATGDQAVLRKYSDVRAADLSFVLDVLTGKRAARLPADVVRSVRRGGAGVFGHSLGGSAAAEALRTDSRFTAGACLDGALQTDAVQSGLGQPFLLFTEPMELPTWTDFMAHHTAWGRRMVLAGARHYSFNDLATLGVELKLDEVWTPERFARFFGTAEGRRAHAVTGDYVRAFFDSRLRGRTTASPSLDTADAAYPEITIGWRSGN</sequence>
<dbReference type="OrthoDB" id="569821at2"/>
<feature type="compositionally biased region" description="Low complexity" evidence="4">
    <location>
        <begin position="40"/>
        <end position="50"/>
    </location>
</feature>
<dbReference type="PANTHER" id="PTHR10272">
    <property type="entry name" value="PLATELET-ACTIVATING FACTOR ACETYLHYDROLASE"/>
    <property type="match status" value="1"/>
</dbReference>